<dbReference type="SUPFAM" id="SSF52777">
    <property type="entry name" value="CoA-dependent acyltransferases"/>
    <property type="match status" value="2"/>
</dbReference>
<dbReference type="InterPro" id="IPR020845">
    <property type="entry name" value="AMP-binding_CS"/>
</dbReference>
<dbReference type="Pfam" id="PF07993">
    <property type="entry name" value="NAD_binding_4"/>
    <property type="match status" value="1"/>
</dbReference>
<dbReference type="Pfam" id="PF00501">
    <property type="entry name" value="AMP-binding"/>
    <property type="match status" value="1"/>
</dbReference>
<comment type="similarity">
    <text evidence="9">In the C-terminal section; belongs to the NRP synthetase family.</text>
</comment>
<dbReference type="GO" id="GO:0031177">
    <property type="term" value="F:phosphopantetheine binding"/>
    <property type="evidence" value="ECO:0007669"/>
    <property type="project" value="InterPro"/>
</dbReference>
<dbReference type="InterPro" id="IPR016036">
    <property type="entry name" value="Malonyl_transacylase_ACP-bd"/>
</dbReference>
<dbReference type="Gene3D" id="3.30.559.10">
    <property type="entry name" value="Chloramphenicol acetyltransferase-like domain"/>
    <property type="match status" value="1"/>
</dbReference>
<keyword evidence="16" id="KW-1185">Reference proteome</keyword>
<evidence type="ECO:0000256" key="5">
    <source>
        <dbReference type="ARBA" id="ARBA00022679"/>
    </source>
</evidence>
<dbReference type="PROSITE" id="PS50075">
    <property type="entry name" value="CARRIER"/>
    <property type="match status" value="1"/>
</dbReference>
<dbReference type="SMART" id="SM00827">
    <property type="entry name" value="PKS_AT"/>
    <property type="match status" value="1"/>
</dbReference>
<feature type="region of interest" description="Disordered" evidence="11">
    <location>
        <begin position="2486"/>
        <end position="2565"/>
    </location>
</feature>
<keyword evidence="1" id="KW-0596">Phosphopantetheine</keyword>
<dbReference type="InterPro" id="IPR016035">
    <property type="entry name" value="Acyl_Trfase/lysoPLipase"/>
</dbReference>
<dbReference type="SUPFAM" id="SSF56801">
    <property type="entry name" value="Acetyl-CoA synthetase-like"/>
    <property type="match status" value="1"/>
</dbReference>
<dbReference type="Gene3D" id="3.40.366.10">
    <property type="entry name" value="Malonyl-Coenzyme A Acyl Carrier Protein, domain 2"/>
    <property type="match status" value="1"/>
</dbReference>
<dbReference type="InterPro" id="IPR006162">
    <property type="entry name" value="Ppantetheine_attach_site"/>
</dbReference>
<dbReference type="PROSITE" id="PS52019">
    <property type="entry name" value="PKS_MFAS_DH"/>
    <property type="match status" value="1"/>
</dbReference>
<dbReference type="InterPro" id="IPR014031">
    <property type="entry name" value="Ketoacyl_synth_C"/>
</dbReference>
<evidence type="ECO:0000313" key="16">
    <source>
        <dbReference type="Proteomes" id="UP001303647"/>
    </source>
</evidence>
<dbReference type="Pfam" id="PF16197">
    <property type="entry name" value="KAsynt_C_assoc"/>
    <property type="match status" value="1"/>
</dbReference>
<feature type="domain" description="Ketosynthase family 3 (KS3)" evidence="13">
    <location>
        <begin position="7"/>
        <end position="442"/>
    </location>
</feature>
<dbReference type="PROSITE" id="PS00606">
    <property type="entry name" value="KS3_1"/>
    <property type="match status" value="1"/>
</dbReference>
<dbReference type="SMART" id="SM00825">
    <property type="entry name" value="PKS_KS"/>
    <property type="match status" value="1"/>
</dbReference>
<dbReference type="SMART" id="SM00823">
    <property type="entry name" value="PKS_PP"/>
    <property type="match status" value="2"/>
</dbReference>
<dbReference type="InterPro" id="IPR000873">
    <property type="entry name" value="AMP-dep_synth/lig_dom"/>
</dbReference>
<gene>
    <name evidence="15" type="ORF">C7999DRAFT_34635</name>
</gene>
<feature type="active site" description="Proton donor; for dehydratase activity" evidence="10">
    <location>
        <position position="1144"/>
    </location>
</feature>
<dbReference type="NCBIfam" id="TIGR01733">
    <property type="entry name" value="AA-adenyl-dom"/>
    <property type="match status" value="1"/>
</dbReference>
<dbReference type="Pfam" id="PF21089">
    <property type="entry name" value="PKS_DH_N"/>
    <property type="match status" value="1"/>
</dbReference>
<evidence type="ECO:0000256" key="10">
    <source>
        <dbReference type="PROSITE-ProRule" id="PRU01363"/>
    </source>
</evidence>
<evidence type="ECO:0000259" key="12">
    <source>
        <dbReference type="PROSITE" id="PS50075"/>
    </source>
</evidence>
<dbReference type="PANTHER" id="PTHR43775">
    <property type="entry name" value="FATTY ACID SYNTHASE"/>
    <property type="match status" value="1"/>
</dbReference>
<dbReference type="InterPro" id="IPR014030">
    <property type="entry name" value="Ketoacyl_synth_N"/>
</dbReference>
<dbReference type="GO" id="GO:0009403">
    <property type="term" value="P:toxin biosynthetic process"/>
    <property type="evidence" value="ECO:0007669"/>
    <property type="project" value="UniProtKB-ARBA"/>
</dbReference>
<keyword evidence="4" id="KW-0489">Methyltransferase</keyword>
<evidence type="ECO:0000256" key="11">
    <source>
        <dbReference type="SAM" id="MobiDB-lite"/>
    </source>
</evidence>
<keyword evidence="3" id="KW-0436">Ligase</keyword>
<dbReference type="SUPFAM" id="SSF51735">
    <property type="entry name" value="NAD(P)-binding Rossmann-fold domains"/>
    <property type="match status" value="3"/>
</dbReference>
<dbReference type="Pfam" id="PF02801">
    <property type="entry name" value="Ketoacyl-synt_C"/>
    <property type="match status" value="1"/>
</dbReference>
<feature type="compositionally biased region" description="Low complexity" evidence="11">
    <location>
        <begin position="2523"/>
        <end position="2541"/>
    </location>
</feature>
<dbReference type="Pfam" id="PF00550">
    <property type="entry name" value="PP-binding"/>
    <property type="match status" value="1"/>
</dbReference>
<dbReference type="Gene3D" id="3.30.70.3290">
    <property type="match status" value="1"/>
</dbReference>
<dbReference type="InterPro" id="IPR020841">
    <property type="entry name" value="PKS_Beta-ketoAc_synthase_dom"/>
</dbReference>
<organism evidence="15 16">
    <name type="scientific">Corynascus novoguineensis</name>
    <dbReference type="NCBI Taxonomy" id="1126955"/>
    <lineage>
        <taxon>Eukaryota</taxon>
        <taxon>Fungi</taxon>
        <taxon>Dikarya</taxon>
        <taxon>Ascomycota</taxon>
        <taxon>Pezizomycotina</taxon>
        <taxon>Sordariomycetes</taxon>
        <taxon>Sordariomycetidae</taxon>
        <taxon>Sordariales</taxon>
        <taxon>Chaetomiaceae</taxon>
        <taxon>Corynascus</taxon>
    </lineage>
</organism>
<dbReference type="GO" id="GO:0004312">
    <property type="term" value="F:fatty acid synthase activity"/>
    <property type="evidence" value="ECO:0007669"/>
    <property type="project" value="TreeGrafter"/>
</dbReference>
<dbReference type="Gene3D" id="3.40.47.10">
    <property type="match status" value="1"/>
</dbReference>
<dbReference type="InterPro" id="IPR010071">
    <property type="entry name" value="AA_adenyl_dom"/>
</dbReference>
<dbReference type="Pfam" id="PF00109">
    <property type="entry name" value="ketoacyl-synt"/>
    <property type="match status" value="1"/>
</dbReference>
<sequence length="4003" mass="437535">MPAEFVHEPIAIIGSGCRLPGEASSPSKLWELLQNPRDLLKRIDRFDADGFFHPDGHHHGTANVQHAHLLDEDFRLFDTGFFGIKPVEAESIDPLQRLLLETVYESLEDAGIPMERLQGSDTAFYAGVMATDYTDILMRDVDTIPQYFATATARSIISNRVSYVFDWHGPSMTIDTACSSSMLALHGAVTSLRTGESRVAVAAGGNLILGPELFIALSKVNMLSPRGRSAMWDASADGYGRGEGFVSVVLKRLSDAIRDGDHIDCVIRESATNQDGRTMGITMPSAHAQAELIRKAYANVGLDLRDPKDRPQFFEAHGTGTKAGDPQEAEAIYTAFFENGAFDPATQGHPLYVGGIKTVVGHTEGTAGLSGLLKASLSLQAGVIPPNRLFDTLNPDLAPFYGPLEVPTKAIPWPPLPEGIPRRASVNSFGFGGANTHVILESYTPPDPAKCSASWTDASSILPFVFSASSETALQKTLSSYTQHLAKHPETNLSNLSWTLRARRSALPIKVAFSASSINELQIKIDEKLESLEKNVTSIGIRSRTGEHRVLGVFTGQGAQWATMGKRLIDAIPRARELVQKLDDALKNLPEPYKPSWSLAEELSRDAVSSRMHEAAFSQPLCTVVQVILVDLLRTAGIRFSAVVGHSSGEIGAAHAAGFLSAEDATKIAYLRGLFARLAQGPSGEKGAMMAVGTSMEEAKELCELPEFRGKISLAASNSSSSVTLSGNVNAISEAKAMLDNKKTFARLLKVDTAYHSHHMHPCADPYVKALDAAGITVKPPNGDCLWYSSVRDGALIEPDDALRGTYWRDNMVKTVLFSQAITSAVTNGGPFHFALEVGPHPALKGPASQTLAELGVDIPYAGTLRRGESDLLAFSDCLGSVWMHLGASAVDFEAVDTLFPQSGRPTLLKNLPTYAWDHDKPYWYESRKSKQYRTQSQPSHVLLGTRIDDGTENELRWRNFLSVQEIPWLEGHQIQGQVVFPAAGYISMILEAARIMARDKDVGLLEVRDLDITRAIVFADEKTAIETTTTLSNIAVHAGRMTATFAISAHLSRDATHLTKVADGTVCVSISNSPATLPPQPPAPAHLIPIDSDRFYSSLEAIGYGYTREFRTCSDMRRRLDFCTGSIERPPDKTLLVHPGVLDQAFQALFGAYCWPGDGRFWTLFLPRSVRKVTVDPSRCRAPNHRLDFDAWLADSSSKEMRGDVSFSDGHDTVIQVEGASMVSVNQTTARDDRPMFFETVWGVASPDGDLAAGNERATAEEWEMAEACERVAHYYWRKLDETLTPDEREHCAENHKHLLAAIRHLLGRPMDGKQSYLKPEWRNDEEKVIEGLMERYPSSIDIKLCVSVGRALPAVIRGETTMLEHMRPNNMLDDFYAQSLGLPASNRWLGRMVKQLAHRYPRMNFIEIGAGTGSSTQAILDVLGDTYSSYTFTDISSGFFEKAANRFESAADKMVFKTLDVEKDLAAQGYALNSYDVVVASNVLHATTNLHNTLQNVRSLLKPGGYLFLLEITDNTTIRYSFSMGGLSGWWLGVEDGRPYSPCITPAKWNQALRKAGFAGVDAITPARDLHPNPFSVIAAQAVDEKTTQLRRPLLKARRQGDGKTSANLYILGGLDLETSNIIEDVIGSVDHIFDDVSTIDTLEDVLDADVSPNATVLNLLDLDGPVFKDMSPRRLKALQLLIENTHNLLWVTHGQERENPWSNASVGFLRSVAAELPTLRAQVLDFSAADKPSANPRTITEALLRLVAIDAWERDPEFKDRQLWTTEPELRFREGRLWVPRVMGHQDNNDRINVYRRSIKRVVEEKMAVSLEEEEAGGWVLRQHYAPKIMLSEKSDNTVALRVRYSTLHALPADDFGSALLLVVGQLVDTGRWVVSHAAERSSVVRVNRAWLVELPDDFTENMALGLLNVLLAETVASKIEALTGGSGGPVLVHEPDMALVSALLGRAAAGTLNVKFTTQNPAMENKPGWIYLHPRQSSRAARQILPRSIAAFVHFSESDSLVELIFSVVPPSCEIVGPGAPFWKQPATSGGAIRPRLAILAERVISNDFAAKLSSASSGSVVSLEDLQQVSSHSNALLTLVDWHVPDALPLEVSPPNPSMLFKQNRSYMLVGMTGEMGQSLCRWMVRHGAGAVIMTSRNPKIETAWIDELEATGAKIKVAGFDATSRDAWAKFAVEIRRDLPPLAGIINGAVVLQDQFFLEMNIDTFNGTLKPKVDSTIHLDDIFRDDPLDFFLVFSSLSSIIGNRGQANYNAANSFMTSMVQQRLARGQAASVLQLGSVVGVGFLTRAGDVMEQILVKYGYLPVSEVDLHHLVAQCIMAGLPGSNENPDIITGLRYAYENEDTGVHWVTNPRFSHMVLPPEKEQADKGGKKVVLSTRAQLAAARTEQEARKALEACFGSKLMAMLQMSESSFRPDAALIEMGVDSLVAVEIRSWFIKEVDVDMAVLKILGGASTVDLCRDALERMPKELLPGLTGSVAASEDASASVNVDSERSSVPGTPQSTGSETGKDFVHAQPESFASSASDADSPAAFSTPSQTVEHGSPPSSVADSDTPVKRPLPEVTRRVRVSSAQSRFWFLNMFLADRTASNVTLSYNIRGRLRVADLAKAVNLTANAHEALRVCFMADGDSTEKAWQGLMKTSRVQLDHRTVLSDEEVSAAYEQVRNTVYDLEQGETMQIVLLSKDPASHTIIFGYHHIVLDGVGFTAFVADLERAYKGQLPSPQGLQYADFSEQERVAANKGSLRQNLTYWKDKFQEMPPLLPLLPVAKLGSRRSITKYGSSYVEHRLDAALAARLKASCKQFHVTPSHFYLATFRVMLMRLARVDDICIGLADANRHDSNVMTTVGLFLNMLPLRFTQAPGETFGDVLRGTRTQVYEGLGHAGVPFDELLQALNVPRSSSHSPLFQAFFDYHQGAQEKLSFADTTWENADRNPGERAYDITLDVIEGSAGSLVALIGQDYLYGVPEMQKLLDCYVTLLEQFASSPSMVCEAATLFSEKQIVAALDLGRGPRMDFEWSATLGHRVHKICQQFPGAVALRDGRGILSLTYSQLEERARKIRHELLVAGVKPGDRVAVLQEATPDWICSVIAIIWAGAVYVPMVLLNPVPRLVAIIQAAKPTAILVHDATIHLVSQLPPSFTAINVSQLPQAAAPMSEVATLNLASSEDPAVILFTSGSTGTPKGIVLRHRNLVNHIEGYVKAWNIGREVVLQQSAFSFDLSIGQIFTALSLGGTLVVAPEEARRDPAVLASLIRREKITWTLLTPSEYSSVLQAAPQELQQALSWKHALACGEALTPKLVQGFAKLGHQSVRLYNCYGPAEAIISATMAEIPLRGGAGDDSVTVGLPNANYSIYIIDENRNPVPQGFPGEILIGGCGVGIGYLNEEQLTNDKFLTNKFESAWDVAHGWTVSYRTGDVGRLRADGTLMHEGRLEGDSQVKIRGFRVDLLDIESTLLNESSGVIADAVVTMRTEAQVLVAHVIFARDQLLPQGQAAYLSQLLASLPLPAYMKPTVAIPVDEFPKNLHGKKDRRAIVQLPLPQDVSFDAAAGGADPLSSPVERRLAEAWREVLPEDFAKLFAIHSNTDFFAVGGNSLLLVKLQARIRAAFDVSLPLIQLLDASVLSRMAALVEASRIVDTVDWERETALDAGLIETSKLFPKSPPRKQGKTVVLTGATGYFGTYLLQRLISDPSVATICCVSVRAKDIAHAKSRLPSSIAANPKVVVHTGDLASPMLGLPEETFAQLAESADLIIHSGSRRSFWDSYYSLRDTNVSSTRTLLRMAAPRRIPIHFLSSSGVLLLSDSTNPYTSQTMGAGSAACSVAQFQPQVDGSEGYVASKWASEVLLEKASRALHIPVVIHRFTPRPASLPAEDGVAMSALEDLVGPTANLNAIPERSTWSGRFDVVRSAALAGSITDARSDEEQDPAGARFVHHMGEAALTPTELFEFLEERLGEKVDSRMGLLEWVGSIKRQGYGWLFSTHDLTLTRSENGIETVLVNRR</sequence>
<dbReference type="GO" id="GO:0016874">
    <property type="term" value="F:ligase activity"/>
    <property type="evidence" value="ECO:0007669"/>
    <property type="project" value="UniProtKB-KW"/>
</dbReference>
<dbReference type="PROSITE" id="PS00455">
    <property type="entry name" value="AMP_BINDING"/>
    <property type="match status" value="1"/>
</dbReference>
<evidence type="ECO:0000256" key="6">
    <source>
        <dbReference type="ARBA" id="ARBA00022737"/>
    </source>
</evidence>
<dbReference type="InterPro" id="IPR036736">
    <property type="entry name" value="ACP-like_sf"/>
</dbReference>
<evidence type="ECO:0000256" key="4">
    <source>
        <dbReference type="ARBA" id="ARBA00022603"/>
    </source>
</evidence>
<dbReference type="InterPro" id="IPR013217">
    <property type="entry name" value="Methyltransf_12"/>
</dbReference>
<dbReference type="Gene3D" id="3.40.50.720">
    <property type="entry name" value="NAD(P)-binding Rossmann-like Domain"/>
    <property type="match status" value="3"/>
</dbReference>
<dbReference type="InterPro" id="IPR049551">
    <property type="entry name" value="PKS_DH_C"/>
</dbReference>
<dbReference type="SUPFAM" id="SSF52151">
    <property type="entry name" value="FabD/lysophospholipase-like"/>
    <property type="match status" value="1"/>
</dbReference>
<feature type="compositionally biased region" description="Polar residues" evidence="11">
    <location>
        <begin position="2499"/>
        <end position="2511"/>
    </location>
</feature>
<evidence type="ECO:0000259" key="14">
    <source>
        <dbReference type="PROSITE" id="PS52019"/>
    </source>
</evidence>
<feature type="active site" description="Proton acceptor; for dehydratase activity" evidence="10">
    <location>
        <position position="973"/>
    </location>
</feature>
<dbReference type="Gene3D" id="3.40.50.150">
    <property type="entry name" value="Vaccinia Virus protein VP39"/>
    <property type="match status" value="1"/>
</dbReference>
<dbReference type="InterPro" id="IPR032821">
    <property type="entry name" value="PKS_assoc"/>
</dbReference>
<dbReference type="InterPro" id="IPR020806">
    <property type="entry name" value="PKS_PP-bd"/>
</dbReference>
<dbReference type="InterPro" id="IPR050091">
    <property type="entry name" value="PKS_NRPS_Biosynth_Enz"/>
</dbReference>
<dbReference type="InterPro" id="IPR001242">
    <property type="entry name" value="Condensation_dom"/>
</dbReference>
<dbReference type="PROSITE" id="PS00012">
    <property type="entry name" value="PHOSPHOPANTETHEINE"/>
    <property type="match status" value="1"/>
</dbReference>
<dbReference type="Gene3D" id="3.40.50.12780">
    <property type="entry name" value="N-terminal domain of ligase-like"/>
    <property type="match status" value="1"/>
</dbReference>
<dbReference type="PANTHER" id="PTHR43775:SF20">
    <property type="entry name" value="HYBRID PKS-NRPS SYNTHETASE APDA"/>
    <property type="match status" value="1"/>
</dbReference>
<dbReference type="InterPro" id="IPR013968">
    <property type="entry name" value="PKS_KR"/>
</dbReference>
<dbReference type="SMART" id="SM00826">
    <property type="entry name" value="PKS_DH"/>
    <property type="match status" value="1"/>
</dbReference>
<keyword evidence="6" id="KW-0677">Repeat</keyword>
<keyword evidence="8" id="KW-0511">Multifunctional enzyme</keyword>
<dbReference type="InterPro" id="IPR045851">
    <property type="entry name" value="AMP-bd_C_sf"/>
</dbReference>
<dbReference type="GO" id="GO:0004315">
    <property type="term" value="F:3-oxoacyl-[acyl-carrier-protein] synthase activity"/>
    <property type="evidence" value="ECO:0007669"/>
    <property type="project" value="InterPro"/>
</dbReference>
<dbReference type="Pfam" id="PF08659">
    <property type="entry name" value="KR"/>
    <property type="match status" value="1"/>
</dbReference>
<dbReference type="Pfam" id="PF08242">
    <property type="entry name" value="Methyltransf_12"/>
    <property type="match status" value="1"/>
</dbReference>
<comment type="caution">
    <text evidence="15">The sequence shown here is derived from an EMBL/GenBank/DDBJ whole genome shotgun (WGS) entry which is preliminary data.</text>
</comment>
<dbReference type="Gene3D" id="3.30.559.30">
    <property type="entry name" value="Nonribosomal peptide synthetase, condensation domain"/>
    <property type="match status" value="1"/>
</dbReference>
<dbReference type="GO" id="GO:0006633">
    <property type="term" value="P:fatty acid biosynthetic process"/>
    <property type="evidence" value="ECO:0007669"/>
    <property type="project" value="InterPro"/>
</dbReference>
<dbReference type="InterPro" id="IPR013120">
    <property type="entry name" value="FAR_NAD-bd"/>
</dbReference>
<evidence type="ECO:0000256" key="2">
    <source>
        <dbReference type="ARBA" id="ARBA00022553"/>
    </source>
</evidence>
<dbReference type="CDD" id="cd02440">
    <property type="entry name" value="AdoMet_MTases"/>
    <property type="match status" value="1"/>
</dbReference>
<dbReference type="SUPFAM" id="SSF47336">
    <property type="entry name" value="ACP-like"/>
    <property type="match status" value="2"/>
</dbReference>
<dbReference type="Gene3D" id="3.10.129.110">
    <property type="entry name" value="Polyketide synthase dehydratase"/>
    <property type="match status" value="1"/>
</dbReference>
<dbReference type="Proteomes" id="UP001303647">
    <property type="component" value="Unassembled WGS sequence"/>
</dbReference>
<dbReference type="InterPro" id="IPR020807">
    <property type="entry name" value="PKS_DH"/>
</dbReference>
<reference evidence="15" key="2">
    <citation type="submission" date="2023-05" db="EMBL/GenBank/DDBJ databases">
        <authorList>
            <consortium name="Lawrence Berkeley National Laboratory"/>
            <person name="Steindorff A."/>
            <person name="Hensen N."/>
            <person name="Bonometti L."/>
            <person name="Westerberg I."/>
            <person name="Brannstrom I.O."/>
            <person name="Guillou S."/>
            <person name="Cros-Aarteil S."/>
            <person name="Calhoun S."/>
            <person name="Haridas S."/>
            <person name="Kuo A."/>
            <person name="Mondo S."/>
            <person name="Pangilinan J."/>
            <person name="Riley R."/>
            <person name="Labutti K."/>
            <person name="Andreopoulos B."/>
            <person name="Lipzen A."/>
            <person name="Chen C."/>
            <person name="Yanf M."/>
            <person name="Daum C."/>
            <person name="Ng V."/>
            <person name="Clum A."/>
            <person name="Ohm R."/>
            <person name="Martin F."/>
            <person name="Silar P."/>
            <person name="Natvig D."/>
            <person name="Lalanne C."/>
            <person name="Gautier V."/>
            <person name="Ament-Velasquez S.L."/>
            <person name="Kruys A."/>
            <person name="Hutchinson M.I."/>
            <person name="Powell A.J."/>
            <person name="Barry K."/>
            <person name="Miller A.N."/>
            <person name="Grigoriev I.V."/>
            <person name="Debuchy R."/>
            <person name="Gladieux P."/>
            <person name="Thoren M.H."/>
            <person name="Johannesson H."/>
        </authorList>
    </citation>
    <scope>NUCLEOTIDE SEQUENCE</scope>
    <source>
        <strain evidence="15">CBS 359.72</strain>
    </source>
</reference>
<evidence type="ECO:0000256" key="3">
    <source>
        <dbReference type="ARBA" id="ARBA00022598"/>
    </source>
</evidence>
<evidence type="ECO:0000256" key="8">
    <source>
        <dbReference type="ARBA" id="ARBA00023268"/>
    </source>
</evidence>
<dbReference type="Gene3D" id="1.10.1200.10">
    <property type="entry name" value="ACP-like"/>
    <property type="match status" value="2"/>
</dbReference>
<dbReference type="InterPro" id="IPR009081">
    <property type="entry name" value="PP-bd_ACP"/>
</dbReference>
<feature type="domain" description="PKS/mFAS DH" evidence="14">
    <location>
        <begin position="941"/>
        <end position="1232"/>
    </location>
</feature>
<evidence type="ECO:0000256" key="1">
    <source>
        <dbReference type="ARBA" id="ARBA00022450"/>
    </source>
</evidence>
<dbReference type="InterPro" id="IPR036291">
    <property type="entry name" value="NAD(P)-bd_dom_sf"/>
</dbReference>
<accession>A0AAN7CPF3</accession>
<dbReference type="CDD" id="cd05274">
    <property type="entry name" value="KR_FAS_SDR_x"/>
    <property type="match status" value="1"/>
</dbReference>
<dbReference type="InterPro" id="IPR016039">
    <property type="entry name" value="Thiolase-like"/>
</dbReference>
<dbReference type="GO" id="GO:0016491">
    <property type="term" value="F:oxidoreductase activity"/>
    <property type="evidence" value="ECO:0007669"/>
    <property type="project" value="UniProtKB-KW"/>
</dbReference>
<dbReference type="InterPro" id="IPR042104">
    <property type="entry name" value="PKS_dehydratase_sf"/>
</dbReference>
<dbReference type="PROSITE" id="PS52004">
    <property type="entry name" value="KS3_2"/>
    <property type="match status" value="1"/>
</dbReference>
<protein>
    <submittedName>
        <fullName evidence="15">Uncharacterized protein</fullName>
    </submittedName>
</protein>
<dbReference type="GO" id="GO:0008168">
    <property type="term" value="F:methyltransferase activity"/>
    <property type="evidence" value="ECO:0007669"/>
    <property type="project" value="UniProtKB-KW"/>
</dbReference>
<dbReference type="InterPro" id="IPR018201">
    <property type="entry name" value="Ketoacyl_synth_AS"/>
</dbReference>
<dbReference type="SUPFAM" id="SSF55048">
    <property type="entry name" value="Probable ACP-binding domain of malonyl-CoA ACP transacylase"/>
    <property type="match status" value="1"/>
</dbReference>
<keyword evidence="7" id="KW-0560">Oxidoreductase</keyword>
<dbReference type="InterPro" id="IPR049900">
    <property type="entry name" value="PKS_mFAS_DH"/>
</dbReference>
<evidence type="ECO:0000259" key="13">
    <source>
        <dbReference type="PROSITE" id="PS52004"/>
    </source>
</evidence>
<dbReference type="EMBL" id="MU857715">
    <property type="protein sequence ID" value="KAK4245022.1"/>
    <property type="molecule type" value="Genomic_DNA"/>
</dbReference>
<dbReference type="Pfam" id="PF14765">
    <property type="entry name" value="PS-DH"/>
    <property type="match status" value="1"/>
</dbReference>
<evidence type="ECO:0000256" key="9">
    <source>
        <dbReference type="ARBA" id="ARBA00029443"/>
    </source>
</evidence>
<dbReference type="InterPro" id="IPR014043">
    <property type="entry name" value="Acyl_transferase_dom"/>
</dbReference>
<dbReference type="Pfam" id="PF00698">
    <property type="entry name" value="Acyl_transf_1"/>
    <property type="match status" value="1"/>
</dbReference>
<feature type="compositionally biased region" description="Polar residues" evidence="11">
    <location>
        <begin position="2542"/>
        <end position="2555"/>
    </location>
</feature>
<feature type="domain" description="Carrier" evidence="12">
    <location>
        <begin position="3556"/>
        <end position="3636"/>
    </location>
</feature>
<reference evidence="15" key="1">
    <citation type="journal article" date="2023" name="Mol. Phylogenet. Evol.">
        <title>Genome-scale phylogeny and comparative genomics of the fungal order Sordariales.</title>
        <authorList>
            <person name="Hensen N."/>
            <person name="Bonometti L."/>
            <person name="Westerberg I."/>
            <person name="Brannstrom I.O."/>
            <person name="Guillou S."/>
            <person name="Cros-Aarteil S."/>
            <person name="Calhoun S."/>
            <person name="Haridas S."/>
            <person name="Kuo A."/>
            <person name="Mondo S."/>
            <person name="Pangilinan J."/>
            <person name="Riley R."/>
            <person name="LaButti K."/>
            <person name="Andreopoulos B."/>
            <person name="Lipzen A."/>
            <person name="Chen C."/>
            <person name="Yan M."/>
            <person name="Daum C."/>
            <person name="Ng V."/>
            <person name="Clum A."/>
            <person name="Steindorff A."/>
            <person name="Ohm R.A."/>
            <person name="Martin F."/>
            <person name="Silar P."/>
            <person name="Natvig D.O."/>
            <person name="Lalanne C."/>
            <person name="Gautier V."/>
            <person name="Ament-Velasquez S.L."/>
            <person name="Kruys A."/>
            <person name="Hutchinson M.I."/>
            <person name="Powell A.J."/>
            <person name="Barry K."/>
            <person name="Miller A.N."/>
            <person name="Grigoriev I.V."/>
            <person name="Debuchy R."/>
            <person name="Gladieux P."/>
            <person name="Hiltunen Thoren M."/>
            <person name="Johannesson H."/>
        </authorList>
    </citation>
    <scope>NUCLEOTIDE SEQUENCE</scope>
    <source>
        <strain evidence="15">CBS 359.72</strain>
    </source>
</reference>
<dbReference type="SUPFAM" id="SSF53335">
    <property type="entry name" value="S-adenosyl-L-methionine-dependent methyltransferases"/>
    <property type="match status" value="1"/>
</dbReference>
<dbReference type="SUPFAM" id="SSF53901">
    <property type="entry name" value="Thiolase-like"/>
    <property type="match status" value="1"/>
</dbReference>
<dbReference type="Pfam" id="PF00668">
    <property type="entry name" value="Condensation"/>
    <property type="match status" value="1"/>
</dbReference>
<dbReference type="SMART" id="SM00822">
    <property type="entry name" value="PKS_KR"/>
    <property type="match status" value="1"/>
</dbReference>
<dbReference type="CDD" id="cd05930">
    <property type="entry name" value="A_NRPS"/>
    <property type="match status" value="1"/>
</dbReference>
<dbReference type="GO" id="GO:0032259">
    <property type="term" value="P:methylation"/>
    <property type="evidence" value="ECO:0007669"/>
    <property type="project" value="UniProtKB-KW"/>
</dbReference>
<dbReference type="Gene3D" id="3.30.300.30">
    <property type="match status" value="1"/>
</dbReference>
<dbReference type="InterPro" id="IPR029063">
    <property type="entry name" value="SAM-dependent_MTases_sf"/>
</dbReference>
<dbReference type="CDD" id="cd00833">
    <property type="entry name" value="PKS"/>
    <property type="match status" value="1"/>
</dbReference>
<dbReference type="InterPro" id="IPR023213">
    <property type="entry name" value="CAT-like_dom_sf"/>
</dbReference>
<evidence type="ECO:0000313" key="15">
    <source>
        <dbReference type="EMBL" id="KAK4245022.1"/>
    </source>
</evidence>
<evidence type="ECO:0000256" key="7">
    <source>
        <dbReference type="ARBA" id="ARBA00023002"/>
    </source>
</evidence>
<proteinExistence type="inferred from homology"/>
<dbReference type="InterPro" id="IPR057326">
    <property type="entry name" value="KR_dom"/>
</dbReference>
<dbReference type="InterPro" id="IPR001227">
    <property type="entry name" value="Ac_transferase_dom_sf"/>
</dbReference>
<name>A0AAN7CPF3_9PEZI</name>
<dbReference type="CDD" id="cd19532">
    <property type="entry name" value="C_PKS-NRPS"/>
    <property type="match status" value="1"/>
</dbReference>
<feature type="region of interest" description="C-terminal hotdog fold" evidence="10">
    <location>
        <begin position="1088"/>
        <end position="1232"/>
    </location>
</feature>
<keyword evidence="5" id="KW-0808">Transferase</keyword>
<keyword evidence="2" id="KW-0597">Phosphoprotein</keyword>
<dbReference type="InterPro" id="IPR042099">
    <property type="entry name" value="ANL_N_sf"/>
</dbReference>
<feature type="region of interest" description="N-terminal hotdog fold" evidence="10">
    <location>
        <begin position="941"/>
        <end position="1074"/>
    </location>
</feature>
<dbReference type="InterPro" id="IPR049552">
    <property type="entry name" value="PKS_DH_N"/>
</dbReference>